<evidence type="ECO:0000256" key="1">
    <source>
        <dbReference type="SAM" id="Phobius"/>
    </source>
</evidence>
<keyword evidence="1" id="KW-0472">Membrane</keyword>
<feature type="transmembrane region" description="Helical" evidence="1">
    <location>
        <begin position="21"/>
        <end position="37"/>
    </location>
</feature>
<reference evidence="2 3" key="1">
    <citation type="submission" date="2019-06" db="EMBL/GenBank/DDBJ databases">
        <title>Draft genome of Aliikangiella marina GYP-15.</title>
        <authorList>
            <person name="Wang G."/>
        </authorList>
    </citation>
    <scope>NUCLEOTIDE SEQUENCE [LARGE SCALE GENOMIC DNA]</scope>
    <source>
        <strain evidence="2 3">GYP-15</strain>
    </source>
</reference>
<feature type="transmembrane region" description="Helical" evidence="1">
    <location>
        <begin position="194"/>
        <end position="216"/>
    </location>
</feature>
<feature type="transmembrane region" description="Helical" evidence="1">
    <location>
        <begin position="89"/>
        <end position="116"/>
    </location>
</feature>
<dbReference type="Proteomes" id="UP000317839">
    <property type="component" value="Unassembled WGS sequence"/>
</dbReference>
<dbReference type="RefSeq" id="WP_142887921.1">
    <property type="nucleotide sequence ID" value="NZ_VIKR01000001.1"/>
</dbReference>
<dbReference type="AlphaFoldDB" id="A0A545THC9"/>
<keyword evidence="1" id="KW-1133">Transmembrane helix</keyword>
<keyword evidence="3" id="KW-1185">Reference proteome</keyword>
<feature type="transmembrane region" description="Helical" evidence="1">
    <location>
        <begin position="43"/>
        <end position="68"/>
    </location>
</feature>
<protein>
    <submittedName>
        <fullName evidence="2">Uncharacterized protein</fullName>
    </submittedName>
</protein>
<sequence length="224" mass="25176">MNWIMIKHLIAKDWHFNRIPLMLYTLVGFIALAMLPFNQQGLFYVSMVLLISSVIVVGAHLVFVTVVIERKEQTLPFVMSLPISFMDFTMAKLLVNLGAFMTIWFVLVAGMMGIIFSVDTLPNGLVPYATIALIELIVAYVLVLSVAIVTESEAWTIVVMTLTNVCVSLFWYFLGSFESIAKYIEGEVAVWNSTAFAFIAIEIGIIATMIGLVFYFQSRKTEFL</sequence>
<keyword evidence="1" id="KW-0812">Transmembrane</keyword>
<dbReference type="EMBL" id="VIKR01000001">
    <property type="protein sequence ID" value="TQV76561.1"/>
    <property type="molecule type" value="Genomic_DNA"/>
</dbReference>
<evidence type="ECO:0000313" key="3">
    <source>
        <dbReference type="Proteomes" id="UP000317839"/>
    </source>
</evidence>
<gene>
    <name evidence="2" type="ORF">FLL45_00950</name>
</gene>
<dbReference type="OrthoDB" id="128948at2"/>
<organism evidence="2 3">
    <name type="scientific">Aliikangiella marina</name>
    <dbReference type="NCBI Taxonomy" id="1712262"/>
    <lineage>
        <taxon>Bacteria</taxon>
        <taxon>Pseudomonadati</taxon>
        <taxon>Pseudomonadota</taxon>
        <taxon>Gammaproteobacteria</taxon>
        <taxon>Oceanospirillales</taxon>
        <taxon>Pleioneaceae</taxon>
        <taxon>Aliikangiella</taxon>
    </lineage>
</organism>
<accession>A0A545THC9</accession>
<name>A0A545THC9_9GAMM</name>
<feature type="transmembrane region" description="Helical" evidence="1">
    <location>
        <begin position="155"/>
        <end position="174"/>
    </location>
</feature>
<evidence type="ECO:0000313" key="2">
    <source>
        <dbReference type="EMBL" id="TQV76561.1"/>
    </source>
</evidence>
<proteinExistence type="predicted"/>
<comment type="caution">
    <text evidence="2">The sequence shown here is derived from an EMBL/GenBank/DDBJ whole genome shotgun (WGS) entry which is preliminary data.</text>
</comment>
<feature type="transmembrane region" description="Helical" evidence="1">
    <location>
        <begin position="128"/>
        <end position="148"/>
    </location>
</feature>